<reference evidence="2 3" key="1">
    <citation type="submission" date="2021-03" db="EMBL/GenBank/DDBJ databases">
        <title>Muricauda lutimaris sp. nov. and Muricauda ruestringensis sp. nov, two marine members of the Flavobacteriaceae isolated from deep sea sediments of Western Pacific.</title>
        <authorList>
            <person name="Zhao S."/>
            <person name="Liu R."/>
        </authorList>
    </citation>
    <scope>NUCLEOTIDE SEQUENCE [LARGE SCALE GENOMIC DNA]</scope>
    <source>
        <strain evidence="2 3">BC31-1-A7</strain>
    </source>
</reference>
<keyword evidence="1" id="KW-0472">Membrane</keyword>
<protein>
    <submittedName>
        <fullName evidence="2">Uncharacterized protein</fullName>
    </submittedName>
</protein>
<keyword evidence="3" id="KW-1185">Reference proteome</keyword>
<gene>
    <name evidence="2" type="ORF">J0656_17165</name>
</gene>
<accession>A0ABS3GA79</accession>
<organism evidence="2 3">
    <name type="scientific">Flagellimonas aurea</name>
    <dbReference type="NCBI Taxonomy" id="2915619"/>
    <lineage>
        <taxon>Bacteria</taxon>
        <taxon>Pseudomonadati</taxon>
        <taxon>Bacteroidota</taxon>
        <taxon>Flavobacteriia</taxon>
        <taxon>Flavobacteriales</taxon>
        <taxon>Flavobacteriaceae</taxon>
        <taxon>Flagellimonas</taxon>
    </lineage>
</organism>
<feature type="transmembrane region" description="Helical" evidence="1">
    <location>
        <begin position="85"/>
        <end position="105"/>
    </location>
</feature>
<evidence type="ECO:0000256" key="1">
    <source>
        <dbReference type="SAM" id="Phobius"/>
    </source>
</evidence>
<dbReference type="EMBL" id="JAFLNL010000012">
    <property type="protein sequence ID" value="MBO0355751.1"/>
    <property type="molecule type" value="Genomic_DNA"/>
</dbReference>
<name>A0ABS3GA79_9FLAO</name>
<dbReference type="Proteomes" id="UP000664044">
    <property type="component" value="Unassembled WGS sequence"/>
</dbReference>
<keyword evidence="1" id="KW-0812">Transmembrane</keyword>
<evidence type="ECO:0000313" key="2">
    <source>
        <dbReference type="EMBL" id="MBO0355751.1"/>
    </source>
</evidence>
<proteinExistence type="predicted"/>
<evidence type="ECO:0000313" key="3">
    <source>
        <dbReference type="Proteomes" id="UP000664044"/>
    </source>
</evidence>
<sequence length="117" mass="13295">MKIKKNSLLSIFVFAILISSVSVKDDLFVFDYETPRILATTITLIVASIYFLCFNRPIVHIQSIPFLLTVMLIAIYLLAIPQQNLFFIIGIAVGFILLYIILISFRFDNLIAGAFFL</sequence>
<comment type="caution">
    <text evidence="2">The sequence shown here is derived from an EMBL/GenBank/DDBJ whole genome shotgun (WGS) entry which is preliminary data.</text>
</comment>
<feature type="transmembrane region" description="Helical" evidence="1">
    <location>
        <begin position="34"/>
        <end position="54"/>
    </location>
</feature>
<keyword evidence="1" id="KW-1133">Transmembrane helix</keyword>
<feature type="transmembrane region" description="Helical" evidence="1">
    <location>
        <begin position="61"/>
        <end position="79"/>
    </location>
</feature>
<dbReference type="RefSeq" id="WP_207036151.1">
    <property type="nucleotide sequence ID" value="NZ_JAFLNL010000012.1"/>
</dbReference>